<dbReference type="CDD" id="cd20653">
    <property type="entry name" value="CYP81"/>
    <property type="match status" value="1"/>
</dbReference>
<evidence type="ECO:0000256" key="6">
    <source>
        <dbReference type="ARBA" id="ARBA00023004"/>
    </source>
</evidence>
<evidence type="ECO:0000256" key="2">
    <source>
        <dbReference type="ARBA" id="ARBA00010617"/>
    </source>
</evidence>
<sequence length="509" mass="57487">MESLNYYLLVLPLVFYMILKYLVINPRQKSPPSPLALPMIGHLHLIRNSLYESLAALSSRHGPIFSIRLGCRSFVVVSSPSAIEECFTKNDIVFANRPRCMAGDLLTYNYVTLAWSPYGHFWRILRRLTAVELFSSHSLQKSAKIREEGIQSLLRVLFKSSKDGIQRVNLNYLVSTLGFNVMMRVIAGKWCVEEEEVGTEVGKQIVKEIRGILLSSLSLSVCDFFPVLRLVGYKGLEKNLISLHRKRDDYIKILIDEVKGTGITSSDSTREKNTLIEILLSVQESEPDVYSDDVIKSVILVLFVAGTETSAAAIEWAMSLLLDHPDALHRLRKEIDTNVGHGHLLNDSDLAKLPFLRCVVNETLRLYSPVPLLLPHCSSEDCSLGGYRIPKDTILLVNAWAMHRDPKVWDKPEQFKPERFEAIEVEREGFKFVPFGMGRRACPGAGMGLRTVSLALGAFVQCFEWEKVESDNMKMNYNSKVTMQKATPLEAMCIPRQHAFDLLSQLCSC</sequence>
<comment type="similarity">
    <text evidence="2 9">Belongs to the cytochrome P450 family.</text>
</comment>
<dbReference type="PANTHER" id="PTHR47947">
    <property type="entry name" value="CYTOCHROME P450 82C3-RELATED"/>
    <property type="match status" value="1"/>
</dbReference>
<keyword evidence="10" id="KW-1133">Transmembrane helix</keyword>
<dbReference type="PRINTS" id="PR00463">
    <property type="entry name" value="EP450I"/>
</dbReference>
<reference evidence="11 12" key="1">
    <citation type="submission" date="2019-12" db="EMBL/GenBank/DDBJ databases">
        <authorList>
            <person name="Alioto T."/>
            <person name="Alioto T."/>
            <person name="Gomez Garrido J."/>
        </authorList>
    </citation>
    <scope>NUCLEOTIDE SEQUENCE [LARGE SCALE GENOMIC DNA]</scope>
</reference>
<evidence type="ECO:0000256" key="8">
    <source>
        <dbReference type="PIRSR" id="PIRSR602401-1"/>
    </source>
</evidence>
<dbReference type="InterPro" id="IPR001128">
    <property type="entry name" value="Cyt_P450"/>
</dbReference>
<dbReference type="OrthoDB" id="1055148at2759"/>
<dbReference type="SUPFAM" id="SSF48264">
    <property type="entry name" value="Cytochrome P450"/>
    <property type="match status" value="1"/>
</dbReference>
<comment type="cofactor">
    <cofactor evidence="8">
        <name>heme</name>
        <dbReference type="ChEBI" id="CHEBI:30413"/>
    </cofactor>
</comment>
<dbReference type="GO" id="GO:0020037">
    <property type="term" value="F:heme binding"/>
    <property type="evidence" value="ECO:0007669"/>
    <property type="project" value="InterPro"/>
</dbReference>
<protein>
    <submittedName>
        <fullName evidence="11">Cytochrome P450 81D11-like</fullName>
    </submittedName>
</protein>
<dbReference type="InterPro" id="IPR050651">
    <property type="entry name" value="Plant_Cytochrome_P450_Monoox"/>
</dbReference>
<dbReference type="Pfam" id="PF00067">
    <property type="entry name" value="p450"/>
    <property type="match status" value="1"/>
</dbReference>
<dbReference type="GO" id="GO:0004497">
    <property type="term" value="F:monooxygenase activity"/>
    <property type="evidence" value="ECO:0007669"/>
    <property type="project" value="UniProtKB-KW"/>
</dbReference>
<name>A0A8S0RSS2_OLEEU</name>
<dbReference type="InterPro" id="IPR002401">
    <property type="entry name" value="Cyt_P450_E_grp-I"/>
</dbReference>
<keyword evidence="4 8" id="KW-0479">Metal-binding</keyword>
<proteinExistence type="inferred from homology"/>
<evidence type="ECO:0000256" key="4">
    <source>
        <dbReference type="ARBA" id="ARBA00022723"/>
    </source>
</evidence>
<evidence type="ECO:0000313" key="12">
    <source>
        <dbReference type="Proteomes" id="UP000594638"/>
    </source>
</evidence>
<evidence type="ECO:0000313" key="11">
    <source>
        <dbReference type="EMBL" id="CAA2982946.1"/>
    </source>
</evidence>
<dbReference type="Proteomes" id="UP000594638">
    <property type="component" value="Unassembled WGS sequence"/>
</dbReference>
<feature type="binding site" description="axial binding residue" evidence="8">
    <location>
        <position position="442"/>
    </location>
    <ligand>
        <name>heme</name>
        <dbReference type="ChEBI" id="CHEBI:30413"/>
    </ligand>
    <ligandPart>
        <name>Fe</name>
        <dbReference type="ChEBI" id="CHEBI:18248"/>
    </ligandPart>
</feature>
<dbReference type="PANTHER" id="PTHR47947:SF13">
    <property type="entry name" value="CYTOCHROME P450, FAMILY 81, SUBFAMILY K, POLYPEPTIDE 1-RELATED"/>
    <property type="match status" value="1"/>
</dbReference>
<keyword evidence="10" id="KW-0812">Transmembrane</keyword>
<accession>A0A8S0RSS2</accession>
<keyword evidence="5 9" id="KW-0560">Oxidoreductase</keyword>
<evidence type="ECO:0000256" key="7">
    <source>
        <dbReference type="ARBA" id="ARBA00023033"/>
    </source>
</evidence>
<dbReference type="AlphaFoldDB" id="A0A8S0RSS2"/>
<dbReference type="Gramene" id="OE9A003411T1">
    <property type="protein sequence ID" value="OE9A003411C1"/>
    <property type="gene ID" value="OE9A003411"/>
</dbReference>
<dbReference type="Gene3D" id="1.10.630.10">
    <property type="entry name" value="Cytochrome P450"/>
    <property type="match status" value="1"/>
</dbReference>
<dbReference type="GO" id="GO:0016020">
    <property type="term" value="C:membrane"/>
    <property type="evidence" value="ECO:0007669"/>
    <property type="project" value="UniProtKB-SubCell"/>
</dbReference>
<dbReference type="FunFam" id="1.10.630.10:FF:000081">
    <property type="entry name" value="Cytochrome P450 CYP81N5"/>
    <property type="match status" value="1"/>
</dbReference>
<evidence type="ECO:0000256" key="9">
    <source>
        <dbReference type="RuleBase" id="RU000461"/>
    </source>
</evidence>
<feature type="transmembrane region" description="Helical" evidence="10">
    <location>
        <begin position="6"/>
        <end position="23"/>
    </location>
</feature>
<dbReference type="PROSITE" id="PS00086">
    <property type="entry name" value="CYTOCHROME_P450"/>
    <property type="match status" value="1"/>
</dbReference>
<keyword evidence="3 8" id="KW-0349">Heme</keyword>
<keyword evidence="10" id="KW-0472">Membrane</keyword>
<comment type="caution">
    <text evidence="11">The sequence shown here is derived from an EMBL/GenBank/DDBJ whole genome shotgun (WGS) entry which is preliminary data.</text>
</comment>
<dbReference type="GO" id="GO:0005506">
    <property type="term" value="F:iron ion binding"/>
    <property type="evidence" value="ECO:0007669"/>
    <property type="project" value="InterPro"/>
</dbReference>
<dbReference type="InterPro" id="IPR036396">
    <property type="entry name" value="Cyt_P450_sf"/>
</dbReference>
<dbReference type="EMBL" id="CACTIH010003711">
    <property type="protein sequence ID" value="CAA2982946.1"/>
    <property type="molecule type" value="Genomic_DNA"/>
</dbReference>
<keyword evidence="12" id="KW-1185">Reference proteome</keyword>
<evidence type="ECO:0000256" key="1">
    <source>
        <dbReference type="ARBA" id="ARBA00004167"/>
    </source>
</evidence>
<gene>
    <name evidence="11" type="ORF">OLEA9_A003411</name>
</gene>
<dbReference type="GO" id="GO:0016705">
    <property type="term" value="F:oxidoreductase activity, acting on paired donors, with incorporation or reduction of molecular oxygen"/>
    <property type="evidence" value="ECO:0007669"/>
    <property type="project" value="InterPro"/>
</dbReference>
<dbReference type="PRINTS" id="PR00385">
    <property type="entry name" value="P450"/>
</dbReference>
<comment type="subcellular location">
    <subcellularLocation>
        <location evidence="1">Membrane</location>
        <topology evidence="1">Single-pass membrane protein</topology>
    </subcellularLocation>
</comment>
<keyword evidence="7 9" id="KW-0503">Monooxygenase</keyword>
<evidence type="ECO:0000256" key="3">
    <source>
        <dbReference type="ARBA" id="ARBA00022617"/>
    </source>
</evidence>
<dbReference type="InterPro" id="IPR017972">
    <property type="entry name" value="Cyt_P450_CS"/>
</dbReference>
<organism evidence="11 12">
    <name type="scientific">Olea europaea subsp. europaea</name>
    <dbReference type="NCBI Taxonomy" id="158383"/>
    <lineage>
        <taxon>Eukaryota</taxon>
        <taxon>Viridiplantae</taxon>
        <taxon>Streptophyta</taxon>
        <taxon>Embryophyta</taxon>
        <taxon>Tracheophyta</taxon>
        <taxon>Spermatophyta</taxon>
        <taxon>Magnoliopsida</taxon>
        <taxon>eudicotyledons</taxon>
        <taxon>Gunneridae</taxon>
        <taxon>Pentapetalae</taxon>
        <taxon>asterids</taxon>
        <taxon>lamiids</taxon>
        <taxon>Lamiales</taxon>
        <taxon>Oleaceae</taxon>
        <taxon>Oleeae</taxon>
        <taxon>Olea</taxon>
    </lineage>
</organism>
<evidence type="ECO:0000256" key="5">
    <source>
        <dbReference type="ARBA" id="ARBA00023002"/>
    </source>
</evidence>
<keyword evidence="6 8" id="KW-0408">Iron</keyword>
<evidence type="ECO:0000256" key="10">
    <source>
        <dbReference type="SAM" id="Phobius"/>
    </source>
</evidence>